<dbReference type="EMBL" id="CADCXV010000725">
    <property type="protein sequence ID" value="CAB0033802.1"/>
    <property type="molecule type" value="Genomic_DNA"/>
</dbReference>
<keyword evidence="2" id="KW-1185">Reference proteome</keyword>
<evidence type="ECO:0000313" key="2">
    <source>
        <dbReference type="Proteomes" id="UP000479190"/>
    </source>
</evidence>
<gene>
    <name evidence="1" type="ORF">TBRA_LOCUS5700</name>
</gene>
<sequence length="68" mass="7586">MRNRLGEGRRSCIFAQLSAPCASGDWLAPRRCSSQSRSEVGPRATFYTYAIARTYVARSERLAISIES</sequence>
<evidence type="ECO:0000313" key="1">
    <source>
        <dbReference type="EMBL" id="CAB0033802.1"/>
    </source>
</evidence>
<name>A0A6H5IAV4_9HYME</name>
<dbReference type="AlphaFoldDB" id="A0A6H5IAV4"/>
<proteinExistence type="predicted"/>
<dbReference type="Proteomes" id="UP000479190">
    <property type="component" value="Unassembled WGS sequence"/>
</dbReference>
<organism evidence="1 2">
    <name type="scientific">Trichogramma brassicae</name>
    <dbReference type="NCBI Taxonomy" id="86971"/>
    <lineage>
        <taxon>Eukaryota</taxon>
        <taxon>Metazoa</taxon>
        <taxon>Ecdysozoa</taxon>
        <taxon>Arthropoda</taxon>
        <taxon>Hexapoda</taxon>
        <taxon>Insecta</taxon>
        <taxon>Pterygota</taxon>
        <taxon>Neoptera</taxon>
        <taxon>Endopterygota</taxon>
        <taxon>Hymenoptera</taxon>
        <taxon>Apocrita</taxon>
        <taxon>Proctotrupomorpha</taxon>
        <taxon>Chalcidoidea</taxon>
        <taxon>Trichogrammatidae</taxon>
        <taxon>Trichogramma</taxon>
    </lineage>
</organism>
<protein>
    <submittedName>
        <fullName evidence="1">Uncharacterized protein</fullName>
    </submittedName>
</protein>
<accession>A0A6H5IAV4</accession>
<reference evidence="1 2" key="1">
    <citation type="submission" date="2020-02" db="EMBL/GenBank/DDBJ databases">
        <authorList>
            <person name="Ferguson B K."/>
        </authorList>
    </citation>
    <scope>NUCLEOTIDE SEQUENCE [LARGE SCALE GENOMIC DNA]</scope>
</reference>